<sequence length="140" mass="16088">MLKYIYLLCIGFILMSCKTNDASKQKDCINTILIQDDSLGQIRNNASKINSLSNSILSYTDALNALDFSNCPQPFSSAFKKHIRAWNNIMLVTTKHPTLRGEMHDLFDDLETSKDSTEFKKYLNKIWSTWDEIEKAKTIN</sequence>
<dbReference type="OrthoDB" id="1448105at2"/>
<comment type="caution">
    <text evidence="1">The sequence shown here is derived from an EMBL/GenBank/DDBJ whole genome shotgun (WGS) entry which is preliminary data.</text>
</comment>
<protein>
    <recommendedName>
        <fullName evidence="3">Lipoprotein</fullName>
    </recommendedName>
</protein>
<accession>A0A327RBG6</accession>
<dbReference type="AlphaFoldDB" id="A0A327RBG6"/>
<dbReference type="EMBL" id="QLLO01000006">
    <property type="protein sequence ID" value="RAJ13445.1"/>
    <property type="molecule type" value="Genomic_DNA"/>
</dbReference>
<evidence type="ECO:0000313" key="2">
    <source>
        <dbReference type="Proteomes" id="UP000248703"/>
    </source>
</evidence>
<keyword evidence="2" id="KW-1185">Reference proteome</keyword>
<dbReference type="RefSeq" id="WP_146603211.1">
    <property type="nucleotide sequence ID" value="NZ_QLLO01000006.1"/>
</dbReference>
<dbReference type="Proteomes" id="UP000248703">
    <property type="component" value="Unassembled WGS sequence"/>
</dbReference>
<reference evidence="1 2" key="1">
    <citation type="submission" date="2018-06" db="EMBL/GenBank/DDBJ databases">
        <title>Genomic Encyclopedia of Archaeal and Bacterial Type Strains, Phase II (KMG-II): from individual species to whole genera.</title>
        <authorList>
            <person name="Goeker M."/>
        </authorList>
    </citation>
    <scope>NUCLEOTIDE SEQUENCE [LARGE SCALE GENOMIC DNA]</scope>
    <source>
        <strain evidence="1 2">DSM 24464</strain>
    </source>
</reference>
<evidence type="ECO:0008006" key="3">
    <source>
        <dbReference type="Google" id="ProtNLM"/>
    </source>
</evidence>
<evidence type="ECO:0000313" key="1">
    <source>
        <dbReference type="EMBL" id="RAJ13445.1"/>
    </source>
</evidence>
<gene>
    <name evidence="1" type="ORF">LY08_01964</name>
</gene>
<name>A0A327RBG6_9FLAO</name>
<dbReference type="PROSITE" id="PS51257">
    <property type="entry name" value="PROKAR_LIPOPROTEIN"/>
    <property type="match status" value="1"/>
</dbReference>
<organism evidence="1 2">
    <name type="scientific">Olleya aquimaris</name>
    <dbReference type="NCBI Taxonomy" id="639310"/>
    <lineage>
        <taxon>Bacteria</taxon>
        <taxon>Pseudomonadati</taxon>
        <taxon>Bacteroidota</taxon>
        <taxon>Flavobacteriia</taxon>
        <taxon>Flavobacteriales</taxon>
        <taxon>Flavobacteriaceae</taxon>
    </lineage>
</organism>
<proteinExistence type="predicted"/>